<dbReference type="Proteomes" id="UP000252530">
    <property type="component" value="Unassembled WGS sequence"/>
</dbReference>
<evidence type="ECO:0000313" key="3">
    <source>
        <dbReference type="Proteomes" id="UP000252530"/>
    </source>
</evidence>
<accession>A0A366K687</accession>
<dbReference type="AlphaFoldDB" id="A0A366K687"/>
<feature type="region of interest" description="Disordered" evidence="1">
    <location>
        <begin position="158"/>
        <end position="237"/>
    </location>
</feature>
<dbReference type="InterPro" id="IPR046112">
    <property type="entry name" value="DUF6049"/>
</dbReference>
<dbReference type="Pfam" id="PF19516">
    <property type="entry name" value="DUF6049"/>
    <property type="match status" value="1"/>
</dbReference>
<sequence>SGYTVTLAVTNTSNGSLAPGRLTASTNNLYTFNSRIDMQTWAEGGSRIPTPNLLAEQSVGAIQPGQSLEVTLSAPADNDQLKAMTTWGAKPVLLAYRSGPGTDTGNGKPQASVGTFLTRSPDGLATAQTPALEVSMVLPLTTTGWTVDHSALHHLMTGERTDKKNAGNAAANGGDKGRNNDPAQSSAPSRTTGTTDDSQTTPDPDASQSLVLSDRAQKQQKDQSQLLNRHPQLGTVA</sequence>
<name>A0A366K687_9BIFI</name>
<reference evidence="2 3" key="1">
    <citation type="submission" date="2017-10" db="EMBL/GenBank/DDBJ databases">
        <title>Bifidobacterium xylocopum sp. nov. and Bifidobacterium aemilianum sp. nov., from the carpenter bee (Xylocopa violacea) digestive tract.</title>
        <authorList>
            <person name="Alberoni D."/>
            <person name="Baffoni L."/>
            <person name="Di Gioia D."/>
            <person name="Gaggia F."/>
            <person name="Biavati B."/>
        </authorList>
    </citation>
    <scope>NUCLEOTIDE SEQUENCE [LARGE SCALE GENOMIC DNA]</scope>
    <source>
        <strain evidence="2 3">XV10</strain>
    </source>
</reference>
<proteinExistence type="predicted"/>
<evidence type="ECO:0000313" key="2">
    <source>
        <dbReference type="EMBL" id="RBP97174.1"/>
    </source>
</evidence>
<dbReference type="RefSeq" id="WP_236630926.1">
    <property type="nucleotide sequence ID" value="NZ_PDCG01000023.1"/>
</dbReference>
<feature type="compositionally biased region" description="Low complexity" evidence="1">
    <location>
        <begin position="191"/>
        <end position="205"/>
    </location>
</feature>
<feature type="non-terminal residue" evidence="2">
    <location>
        <position position="1"/>
    </location>
</feature>
<feature type="non-terminal residue" evidence="2">
    <location>
        <position position="237"/>
    </location>
</feature>
<dbReference type="EMBL" id="PDCG01000023">
    <property type="protein sequence ID" value="RBP97174.1"/>
    <property type="molecule type" value="Genomic_DNA"/>
</dbReference>
<organism evidence="2 3">
    <name type="scientific">Bifidobacterium aemilianum</name>
    <dbReference type="NCBI Taxonomy" id="2493120"/>
    <lineage>
        <taxon>Bacteria</taxon>
        <taxon>Bacillati</taxon>
        <taxon>Actinomycetota</taxon>
        <taxon>Actinomycetes</taxon>
        <taxon>Bifidobacteriales</taxon>
        <taxon>Bifidobacteriaceae</taxon>
        <taxon>Bifidobacterium</taxon>
    </lineage>
</organism>
<evidence type="ECO:0000256" key="1">
    <source>
        <dbReference type="SAM" id="MobiDB-lite"/>
    </source>
</evidence>
<protein>
    <submittedName>
        <fullName evidence="2">Uncharacterized protein</fullName>
    </submittedName>
</protein>
<comment type="caution">
    <text evidence="2">The sequence shown here is derived from an EMBL/GenBank/DDBJ whole genome shotgun (WGS) entry which is preliminary data.</text>
</comment>
<keyword evidence="3" id="KW-1185">Reference proteome</keyword>
<gene>
    <name evidence="2" type="ORF">CRD60_08210</name>
</gene>